<evidence type="ECO:0000313" key="1">
    <source>
        <dbReference type="EMBL" id="MER6267495.1"/>
    </source>
</evidence>
<comment type="caution">
    <text evidence="1">The sequence shown here is derived from an EMBL/GenBank/DDBJ whole genome shotgun (WGS) entry which is preliminary data.</text>
</comment>
<keyword evidence="2" id="KW-1185">Reference proteome</keyword>
<dbReference type="EMBL" id="JBEOZM010000003">
    <property type="protein sequence ID" value="MER6267495.1"/>
    <property type="molecule type" value="Genomic_DNA"/>
</dbReference>
<evidence type="ECO:0000313" key="2">
    <source>
        <dbReference type="Proteomes" id="UP001490365"/>
    </source>
</evidence>
<evidence type="ECO:0008006" key="3">
    <source>
        <dbReference type="Google" id="ProtNLM"/>
    </source>
</evidence>
<accession>A0ABV1TBS3</accession>
<proteinExistence type="predicted"/>
<reference evidence="1 2" key="1">
    <citation type="submission" date="2024-06" db="EMBL/GenBank/DDBJ databases">
        <title>The Natural Products Discovery Center: Release of the First 8490 Sequenced Strains for Exploring Actinobacteria Biosynthetic Diversity.</title>
        <authorList>
            <person name="Kalkreuter E."/>
            <person name="Kautsar S.A."/>
            <person name="Yang D."/>
            <person name="Bader C.D."/>
            <person name="Teijaro C.N."/>
            <person name="Fluegel L."/>
            <person name="Davis C.M."/>
            <person name="Simpson J.R."/>
            <person name="Lauterbach L."/>
            <person name="Steele A.D."/>
            <person name="Gui C."/>
            <person name="Meng S."/>
            <person name="Li G."/>
            <person name="Viehrig K."/>
            <person name="Ye F."/>
            <person name="Su P."/>
            <person name="Kiefer A.F."/>
            <person name="Nichols A."/>
            <person name="Cepeda A.J."/>
            <person name="Yan W."/>
            <person name="Fan B."/>
            <person name="Jiang Y."/>
            <person name="Adhikari A."/>
            <person name="Zheng C.-J."/>
            <person name="Schuster L."/>
            <person name="Cowan T.M."/>
            <person name="Smanski M.J."/>
            <person name="Chevrette M.G."/>
            <person name="De Carvalho L.P.S."/>
            <person name="Shen B."/>
        </authorList>
    </citation>
    <scope>NUCLEOTIDE SEQUENCE [LARGE SCALE GENOMIC DNA]</scope>
    <source>
        <strain evidence="1 2">NPDC001694</strain>
    </source>
</reference>
<name>A0ABV1TBS3_9ACTN</name>
<protein>
    <recommendedName>
        <fullName evidence="3">Transposase</fullName>
    </recommendedName>
</protein>
<dbReference type="RefSeq" id="WP_351956140.1">
    <property type="nucleotide sequence ID" value="NZ_JBEOZM010000003.1"/>
</dbReference>
<dbReference type="Proteomes" id="UP001490365">
    <property type="component" value="Unassembled WGS sequence"/>
</dbReference>
<sequence>MSHGAIRSHQARGAAALDPVAHSAVRHLHRELGDLVNEFSRALKRLVKRGMGVM</sequence>
<gene>
    <name evidence="1" type="ORF">ABT211_09370</name>
</gene>
<organism evidence="1 2">
    <name type="scientific">Streptomyces sp. 900105755</name>
    <dbReference type="NCBI Taxonomy" id="3154389"/>
    <lineage>
        <taxon>Bacteria</taxon>
        <taxon>Bacillati</taxon>
        <taxon>Actinomycetota</taxon>
        <taxon>Actinomycetes</taxon>
        <taxon>Kitasatosporales</taxon>
        <taxon>Streptomycetaceae</taxon>
        <taxon>Streptomyces</taxon>
    </lineage>
</organism>